<evidence type="ECO:0000256" key="4">
    <source>
        <dbReference type="ARBA" id="ARBA00023098"/>
    </source>
</evidence>
<keyword evidence="2" id="KW-0436">Ligase</keyword>
<evidence type="ECO:0000313" key="7">
    <source>
        <dbReference type="EMBL" id="RBP10378.1"/>
    </source>
</evidence>
<dbReference type="Gene3D" id="3.40.50.12780">
    <property type="entry name" value="N-terminal domain of ligase-like"/>
    <property type="match status" value="1"/>
</dbReference>
<dbReference type="GO" id="GO:0006631">
    <property type="term" value="P:fatty acid metabolic process"/>
    <property type="evidence" value="ECO:0007669"/>
    <property type="project" value="UniProtKB-KW"/>
</dbReference>
<feature type="domain" description="AMP-dependent synthetase/ligase" evidence="5">
    <location>
        <begin position="27"/>
        <end position="404"/>
    </location>
</feature>
<evidence type="ECO:0000259" key="5">
    <source>
        <dbReference type="Pfam" id="PF00501"/>
    </source>
</evidence>
<keyword evidence="8" id="KW-1185">Reference proteome</keyword>
<evidence type="ECO:0000256" key="1">
    <source>
        <dbReference type="ARBA" id="ARBA00006432"/>
    </source>
</evidence>
<comment type="similarity">
    <text evidence="1">Belongs to the ATP-dependent AMP-binding enzyme family.</text>
</comment>
<dbReference type="Gene3D" id="3.30.300.30">
    <property type="match status" value="1"/>
</dbReference>
<dbReference type="SUPFAM" id="SSF56801">
    <property type="entry name" value="Acetyl-CoA synthetase-like"/>
    <property type="match status" value="1"/>
</dbReference>
<dbReference type="EMBL" id="QNRK01000019">
    <property type="protein sequence ID" value="RBP10378.1"/>
    <property type="molecule type" value="Genomic_DNA"/>
</dbReference>
<dbReference type="PANTHER" id="PTHR43859">
    <property type="entry name" value="ACYL-ACTIVATING ENZYME"/>
    <property type="match status" value="1"/>
</dbReference>
<dbReference type="AlphaFoldDB" id="A0A366F6W2"/>
<evidence type="ECO:0000313" key="8">
    <source>
        <dbReference type="Proteomes" id="UP000253529"/>
    </source>
</evidence>
<sequence length="560" mass="61797">MPNNLIEITPSAYDYPLLIRHLLDTPLARSPDQVIVYREHRHTYRQFRHRLGSLASALTDLGVKAGDVVAVLEWDSHRYHECYFAIPMMGAVLQTANIALPPEQLLYTLNETGASTLLLNVDFLPLIEPLASRLPNVTRFILLNDRPELPATTLPVAGEYEALIESGSPFFVFPDFDERTRATTFHTTGTTGQPKGVYFSHRQIVLHVLATLVDIGVATAQGRVHRDDVYMPMTPMFHVHSWGVPYSATLIGLKQVYAGRYAPDVFLRLIRDEGVTFTTCVPTILQMLLNAPGSEGVDLSKLKMIVGGAALPRPLVKAALERGIDVCAAYGQSEACPTLTIMHLSTAQTTGDADTEVELRIKPGYAPPLMELRVVDSDMRDVAHDGKATGEIVARAPWLATGYLNDPKASERLWAGRYLHTGDVGSIDLDGALHITDRLKDIIKSGGEWISSIDLEDIILRLEGVTRAAVIGIHDDKWGERPLVLVHLLPEFKGSIGRDEIRAHVKRSVEKGLISKFAMPDRVEFVDALPLTSVGKIDKKKLRAEYRVQLPAGHMPAAAE</sequence>
<name>A0A366F6W2_9HYPH</name>
<dbReference type="Proteomes" id="UP000253529">
    <property type="component" value="Unassembled WGS sequence"/>
</dbReference>
<dbReference type="PANTHER" id="PTHR43859:SF4">
    <property type="entry name" value="BUTANOATE--COA LIGASE AAE1-RELATED"/>
    <property type="match status" value="1"/>
</dbReference>
<comment type="caution">
    <text evidence="7">The sequence shown here is derived from an EMBL/GenBank/DDBJ whole genome shotgun (WGS) entry which is preliminary data.</text>
</comment>
<gene>
    <name evidence="7" type="ORF">DFR50_11949</name>
</gene>
<proteinExistence type="inferred from homology"/>
<dbReference type="Pfam" id="PF00501">
    <property type="entry name" value="AMP-binding"/>
    <property type="match status" value="1"/>
</dbReference>
<accession>A0A366F6W2</accession>
<dbReference type="RefSeq" id="WP_113890504.1">
    <property type="nucleotide sequence ID" value="NZ_QNRK01000019.1"/>
</dbReference>
<evidence type="ECO:0000259" key="6">
    <source>
        <dbReference type="Pfam" id="PF13193"/>
    </source>
</evidence>
<evidence type="ECO:0000256" key="2">
    <source>
        <dbReference type="ARBA" id="ARBA00022598"/>
    </source>
</evidence>
<keyword evidence="4" id="KW-0443">Lipid metabolism</keyword>
<dbReference type="InterPro" id="IPR045851">
    <property type="entry name" value="AMP-bd_C_sf"/>
</dbReference>
<reference evidence="7 8" key="1">
    <citation type="submission" date="2018-06" db="EMBL/GenBank/DDBJ databases">
        <title>Genomic Encyclopedia of Type Strains, Phase IV (KMG-IV): sequencing the most valuable type-strain genomes for metagenomic binning, comparative biology and taxonomic classification.</title>
        <authorList>
            <person name="Goeker M."/>
        </authorList>
    </citation>
    <scope>NUCLEOTIDE SEQUENCE [LARGE SCALE GENOMIC DNA]</scope>
    <source>
        <strain evidence="7 8">DSM 24875</strain>
    </source>
</reference>
<dbReference type="InterPro" id="IPR000873">
    <property type="entry name" value="AMP-dep_synth/lig_dom"/>
</dbReference>
<keyword evidence="3" id="KW-0276">Fatty acid metabolism</keyword>
<dbReference type="GO" id="GO:0016874">
    <property type="term" value="F:ligase activity"/>
    <property type="evidence" value="ECO:0007669"/>
    <property type="project" value="UniProtKB-KW"/>
</dbReference>
<organism evidence="7 8">
    <name type="scientific">Roseiarcus fermentans</name>
    <dbReference type="NCBI Taxonomy" id="1473586"/>
    <lineage>
        <taxon>Bacteria</taxon>
        <taxon>Pseudomonadati</taxon>
        <taxon>Pseudomonadota</taxon>
        <taxon>Alphaproteobacteria</taxon>
        <taxon>Hyphomicrobiales</taxon>
        <taxon>Roseiarcaceae</taxon>
        <taxon>Roseiarcus</taxon>
    </lineage>
</organism>
<feature type="domain" description="AMP-binding enzyme C-terminal" evidence="6">
    <location>
        <begin position="455"/>
        <end position="536"/>
    </location>
</feature>
<dbReference type="InterPro" id="IPR025110">
    <property type="entry name" value="AMP-bd_C"/>
</dbReference>
<dbReference type="Pfam" id="PF13193">
    <property type="entry name" value="AMP-binding_C"/>
    <property type="match status" value="1"/>
</dbReference>
<evidence type="ECO:0000256" key="3">
    <source>
        <dbReference type="ARBA" id="ARBA00022832"/>
    </source>
</evidence>
<protein>
    <submittedName>
        <fullName evidence="7">Fatty-acyl-CoA synthase</fullName>
    </submittedName>
</protein>
<dbReference type="NCBIfam" id="NF004837">
    <property type="entry name" value="PRK06187.1"/>
    <property type="match status" value="1"/>
</dbReference>
<dbReference type="OrthoDB" id="9803968at2"/>
<dbReference type="InterPro" id="IPR042099">
    <property type="entry name" value="ANL_N_sf"/>
</dbReference>